<dbReference type="GO" id="GO:0004765">
    <property type="term" value="F:shikimate kinase activity"/>
    <property type="evidence" value="ECO:0007669"/>
    <property type="project" value="UniProtKB-EC"/>
</dbReference>
<keyword evidence="7 20" id="KW-0808">Transferase</keyword>
<dbReference type="InterPro" id="IPR023193">
    <property type="entry name" value="EPSP_synthase_CS"/>
</dbReference>
<dbReference type="GO" id="GO:0004764">
    <property type="term" value="F:shikimate 3-dehydrogenase (NADP+) activity"/>
    <property type="evidence" value="ECO:0007669"/>
    <property type="project" value="InterPro"/>
</dbReference>
<dbReference type="SUPFAM" id="SSF51569">
    <property type="entry name" value="Aldolase"/>
    <property type="match status" value="1"/>
</dbReference>
<feature type="domain" description="3-dehydroquinate synthase N-terminal" evidence="22">
    <location>
        <begin position="54"/>
        <end position="164"/>
    </location>
</feature>
<keyword evidence="14" id="KW-0560">Oxidoreductase</keyword>
<dbReference type="Gene3D" id="3.40.50.720">
    <property type="entry name" value="NAD(P)-binding Rossmann-like Domain"/>
    <property type="match status" value="1"/>
</dbReference>
<dbReference type="InterPro" id="IPR036968">
    <property type="entry name" value="Enolpyruvate_Tfrase_sf"/>
</dbReference>
<dbReference type="GO" id="GO:0008652">
    <property type="term" value="P:amino acid biosynthetic process"/>
    <property type="evidence" value="ECO:0007669"/>
    <property type="project" value="UniProtKB-KW"/>
</dbReference>
<dbReference type="InterPro" id="IPR013708">
    <property type="entry name" value="Shikimate_DH-bd_N"/>
</dbReference>
<comment type="catalytic activity">
    <reaction evidence="19">
        <text>shikimate + ATP = 3-phosphoshikimate + ADP + H(+)</text>
        <dbReference type="Rhea" id="RHEA:13121"/>
        <dbReference type="ChEBI" id="CHEBI:15378"/>
        <dbReference type="ChEBI" id="CHEBI:30616"/>
        <dbReference type="ChEBI" id="CHEBI:36208"/>
        <dbReference type="ChEBI" id="CHEBI:145989"/>
        <dbReference type="ChEBI" id="CHEBI:456216"/>
        <dbReference type="EC" id="2.7.1.71"/>
    </reaction>
</comment>
<keyword evidence="8" id="KW-0479">Metal-binding</keyword>
<keyword evidence="26" id="KW-1185">Reference proteome</keyword>
<evidence type="ECO:0000259" key="21">
    <source>
        <dbReference type="Pfam" id="PF00275"/>
    </source>
</evidence>
<dbReference type="GO" id="GO:0046872">
    <property type="term" value="F:metal ion binding"/>
    <property type="evidence" value="ECO:0007669"/>
    <property type="project" value="UniProtKB-KW"/>
</dbReference>
<dbReference type="Pfam" id="PF01202">
    <property type="entry name" value="SKI"/>
    <property type="match status" value="1"/>
</dbReference>
<evidence type="ECO:0000256" key="1">
    <source>
        <dbReference type="ARBA" id="ARBA00001947"/>
    </source>
</evidence>
<feature type="domain" description="3-dehydroquinate synthase C-terminal" evidence="24">
    <location>
        <begin position="167"/>
        <end position="308"/>
    </location>
</feature>
<dbReference type="GO" id="GO:0009423">
    <property type="term" value="P:chorismate biosynthetic process"/>
    <property type="evidence" value="ECO:0007669"/>
    <property type="project" value="UniProtKB-UniRule"/>
</dbReference>
<name>A0AAU9IIM5_9CILI</name>
<dbReference type="SUPFAM" id="SSF53223">
    <property type="entry name" value="Aminoacid dehydrogenase-like, N-terminal domain"/>
    <property type="match status" value="1"/>
</dbReference>
<keyword evidence="6 20" id="KW-0028">Amino-acid biosynthesis</keyword>
<dbReference type="CDD" id="cd00502">
    <property type="entry name" value="DHQase_I"/>
    <property type="match status" value="1"/>
</dbReference>
<dbReference type="Proteomes" id="UP001162131">
    <property type="component" value="Unassembled WGS sequence"/>
</dbReference>
<dbReference type="GO" id="GO:0005524">
    <property type="term" value="F:ATP binding"/>
    <property type="evidence" value="ECO:0007669"/>
    <property type="project" value="UniProtKB-KW"/>
</dbReference>
<keyword evidence="17" id="KW-0511">Multifunctional enzyme</keyword>
<evidence type="ECO:0000256" key="18">
    <source>
        <dbReference type="ARBA" id="ARBA00044633"/>
    </source>
</evidence>
<dbReference type="HAMAP" id="MF_00210">
    <property type="entry name" value="EPSP_synth"/>
    <property type="match status" value="1"/>
</dbReference>
<evidence type="ECO:0000256" key="7">
    <source>
        <dbReference type="ARBA" id="ARBA00022679"/>
    </source>
</evidence>
<evidence type="ECO:0000256" key="8">
    <source>
        <dbReference type="ARBA" id="ARBA00022723"/>
    </source>
</evidence>
<dbReference type="InterPro" id="IPR013785">
    <property type="entry name" value="Aldolase_TIM"/>
</dbReference>
<evidence type="ECO:0000259" key="23">
    <source>
        <dbReference type="Pfam" id="PF08501"/>
    </source>
</evidence>
<dbReference type="InterPro" id="IPR056179">
    <property type="entry name" value="DHQS_C"/>
</dbReference>
<evidence type="ECO:0000256" key="19">
    <source>
        <dbReference type="ARBA" id="ARBA00048567"/>
    </source>
</evidence>
<evidence type="ECO:0000256" key="13">
    <source>
        <dbReference type="ARBA" id="ARBA00022857"/>
    </source>
</evidence>
<dbReference type="PROSITE" id="PS01128">
    <property type="entry name" value="SHIKIMATE_KINASE"/>
    <property type="match status" value="1"/>
</dbReference>
<dbReference type="GO" id="GO:0003856">
    <property type="term" value="F:3-dehydroquinate synthase activity"/>
    <property type="evidence" value="ECO:0007669"/>
    <property type="project" value="InterPro"/>
</dbReference>
<dbReference type="SUPFAM" id="SSF55205">
    <property type="entry name" value="EPT/RTPC-like"/>
    <property type="match status" value="1"/>
</dbReference>
<dbReference type="InterPro" id="IPR027417">
    <property type="entry name" value="P-loop_NTPase"/>
</dbReference>
<evidence type="ECO:0000256" key="10">
    <source>
        <dbReference type="ARBA" id="ARBA00022777"/>
    </source>
</evidence>
<evidence type="ECO:0000256" key="5">
    <source>
        <dbReference type="ARBA" id="ARBA00022490"/>
    </source>
</evidence>
<comment type="pathway">
    <text evidence="3">Metabolic intermediate biosynthesis; chorismate biosynthesis; chorismate from D-erythrose 4-phosphate and phosphoenolpyruvate: step 5/7.</text>
</comment>
<evidence type="ECO:0000256" key="6">
    <source>
        <dbReference type="ARBA" id="ARBA00022605"/>
    </source>
</evidence>
<reference evidence="25" key="1">
    <citation type="submission" date="2021-09" db="EMBL/GenBank/DDBJ databases">
        <authorList>
            <consortium name="AG Swart"/>
            <person name="Singh M."/>
            <person name="Singh A."/>
            <person name="Seah K."/>
            <person name="Emmerich C."/>
        </authorList>
    </citation>
    <scope>NUCLEOTIDE SEQUENCE</scope>
    <source>
        <strain evidence="25">ATCC30299</strain>
    </source>
</reference>
<dbReference type="PRINTS" id="PR01100">
    <property type="entry name" value="SHIKIMTKNASE"/>
</dbReference>
<gene>
    <name evidence="25" type="ORF">BSTOLATCC_MIC7812</name>
</gene>
<dbReference type="PANTHER" id="PTHR21090:SF5">
    <property type="entry name" value="PENTAFUNCTIONAL AROM POLYPEPTIDE"/>
    <property type="match status" value="1"/>
</dbReference>
<dbReference type="FunFam" id="3.40.50.1970:FF:000007">
    <property type="entry name" value="Pentafunctional AROM polypeptide"/>
    <property type="match status" value="1"/>
</dbReference>
<dbReference type="Pfam" id="PF00275">
    <property type="entry name" value="EPSP_synthase"/>
    <property type="match status" value="1"/>
</dbReference>
<dbReference type="InterPro" id="IPR031322">
    <property type="entry name" value="Shikimate/glucono_kinase"/>
</dbReference>
<evidence type="ECO:0000259" key="24">
    <source>
        <dbReference type="Pfam" id="PF24621"/>
    </source>
</evidence>
<dbReference type="InterPro" id="IPR006264">
    <property type="entry name" value="EPSP_synthase"/>
</dbReference>
<dbReference type="InterPro" id="IPR023000">
    <property type="entry name" value="Shikimate_kinase_CS"/>
</dbReference>
<protein>
    <recommendedName>
        <fullName evidence="20">3-phosphoshikimate 1-carboxyvinyltransferase</fullName>
        <ecNumber evidence="20">2.5.1.19</ecNumber>
    </recommendedName>
</protein>
<keyword evidence="15 20" id="KW-0057">Aromatic amino acid biosynthesis</keyword>
<evidence type="ECO:0000256" key="2">
    <source>
        <dbReference type="ARBA" id="ARBA00004811"/>
    </source>
</evidence>
<dbReference type="GO" id="GO:0005737">
    <property type="term" value="C:cytoplasm"/>
    <property type="evidence" value="ECO:0007669"/>
    <property type="project" value="InterPro"/>
</dbReference>
<dbReference type="SUPFAM" id="SSF52540">
    <property type="entry name" value="P-loop containing nucleoside triphosphate hydrolases"/>
    <property type="match status" value="1"/>
</dbReference>
<dbReference type="InterPro" id="IPR016037">
    <property type="entry name" value="DHQ_synth_AroB"/>
</dbReference>
<feature type="domain" description="Enolpyruvate transferase" evidence="21">
    <location>
        <begin position="350"/>
        <end position="767"/>
    </location>
</feature>
<dbReference type="Gene3D" id="3.20.20.70">
    <property type="entry name" value="Aldolase class I"/>
    <property type="match status" value="1"/>
</dbReference>
<dbReference type="PROSITE" id="PS00104">
    <property type="entry name" value="EPSP_SYNTHASE_1"/>
    <property type="match status" value="1"/>
</dbReference>
<dbReference type="InterPro" id="IPR000623">
    <property type="entry name" value="Shikimate_kinase/TSH1"/>
</dbReference>
<dbReference type="Pfam" id="PF24621">
    <property type="entry name" value="DHQS_C"/>
    <property type="match status" value="1"/>
</dbReference>
<dbReference type="InterPro" id="IPR001986">
    <property type="entry name" value="Enolpyruvate_Tfrase_dom"/>
</dbReference>
<dbReference type="GO" id="GO:0003866">
    <property type="term" value="F:3-phosphoshikimate 1-carboxyvinyltransferase activity"/>
    <property type="evidence" value="ECO:0007669"/>
    <property type="project" value="UniProtKB-UniRule"/>
</dbReference>
<dbReference type="Gene3D" id="3.40.50.10860">
    <property type="entry name" value="Leucine Dehydrogenase, chain A, domain 1"/>
    <property type="match status" value="1"/>
</dbReference>
<dbReference type="CDD" id="cd01556">
    <property type="entry name" value="EPSP_synthase"/>
    <property type="match status" value="1"/>
</dbReference>
<evidence type="ECO:0000256" key="17">
    <source>
        <dbReference type="ARBA" id="ARBA00023268"/>
    </source>
</evidence>
<evidence type="ECO:0000313" key="25">
    <source>
        <dbReference type="EMBL" id="CAG9313027.1"/>
    </source>
</evidence>
<dbReference type="Gene3D" id="3.40.50.1970">
    <property type="match status" value="1"/>
</dbReference>
<sequence>MDISCQSYKIHLGISYLDLNQLRDQNQELFIITDSNIYHYYKEWINSSNCPCYIIQSGEIHKSRETKAEIEDFLFQKNCTKNSTLIALGGGVVGDIVGFLASTYMRGIDFIQIPTSLLAMVDSSVGGKTAVDTPFAKNSIGRIYRPRAVYIDIAFLNTLPHEMWAAGFSEIIKMSILKDHDLYSLLKSATINSLKNDSQLLLKVISTSIQHKVDIVIQDELDKSLRQVLNFGHTIGHAIEAELDGFWNHGFCVSVGIIKEIEAAFMMGKTEIEIDEIKEILKQYELPIEIPKMNTDKLLMKMNLDKKKLGKEIPILVPTEIGKIPTEALKCDAKLIKCILEDDIRPKGIPDFSASLEVSGSKSITNRVLLISSLAEGTTIIKNSLEADDTKVMMKSLQTLGIGDHIKTADGWIITGKIPKNNPQEKEIYIGNAGTAARFLTAVCLLLENDTVIKGSSRMNERPISDLSEALNNAENRVEFIENQNHFPIRVKGGGFNGGIIELKSKISSQFVSAILIAAPLFRSETTLILTNLDENEEPVSASYIEMTIKVMNIFGAQVEKISNREYKIYPTGYKSPGEFIVEPDACSLSYFIALSVLHKKPITISRINLNSVQGELEFLNVIEAMGATIRCYNNSIVVTPNDLKPVTVNMNRCTDSFITAAIIMACTEGVSIITGIANQRVKECNRIKAVIAGLQKVGVYSEELEDGIKIYGNSADLLFGNYEIETYDDHRIAMAFGVLSTVIKGGIVIKRKNVVNKTFPEFWKILRECGIEYKSTQKKRKKPKSLVLIGMRGIGKSSIAWKYAEETGWEFLDIDTIIANDLKVESLRDWIYNHGILAFRELEFATLSKIIRKERVIISTGGGIIENPKSLTLLKAFYPVIWMKSSISNIAENIENDENLNRISGDIEETYAFRKPLYKQVHDFKFYYFFRDIDEVFGSFLTFTKRILEEKAPLPNDFSYFGCISSFSNGKLSEYIRNNSNIAGYEIRIDCLSSLKEALQLLSCIREISDSLQIILTLRTAQQGGKYNGNDYWKILHKIISWSPDFIDVEFAPTIDWKHNYNEFLQKCISPRIILSYHSHNTENLKEIHYMMTQTKPDILKFISPSFEKLPSPGFQRTIHFTMGKENIITRVQNASTNYVSLSEKLAEGQLTFEEIQNFQFSLNISPSLFKFYVIGNDVKKSPSPFLFNSIFEEKKIPYNYSVMETQALEPIIHMIKSRECLGGSVTIPFKEEIMQYLDFLTDDAKELGAVNTLMKHNGKLIGDNTDWLGIYCPIVELGRKFEKAVILGAGGTCKAALYALRKLKVREIWIWNRSEARLQGINWPNKTTNLNLASGAELIISTLPGIAEVDLPWLNPATVILEAAYFPPETYISRQATIAGSLRISALTMFVYQAYYQYQYFTGRNVALSKIKKYTKL</sequence>
<dbReference type="EC" id="2.5.1.19" evidence="20"/>
<keyword evidence="13" id="KW-0521">NADP</keyword>
<dbReference type="InterPro" id="IPR001381">
    <property type="entry name" value="DHquinase_I"/>
</dbReference>
<comment type="catalytic activity">
    <reaction evidence="18">
        <text>3-phosphoshikimate + phosphoenolpyruvate = 5-O-(1-carboxyvinyl)-3-phosphoshikimate + phosphate</text>
        <dbReference type="Rhea" id="RHEA:21256"/>
        <dbReference type="ChEBI" id="CHEBI:43474"/>
        <dbReference type="ChEBI" id="CHEBI:57701"/>
        <dbReference type="ChEBI" id="CHEBI:58702"/>
        <dbReference type="ChEBI" id="CHEBI:145989"/>
        <dbReference type="EC" id="2.5.1.19"/>
    </reaction>
    <physiologicalReaction direction="left-to-right" evidence="18">
        <dbReference type="Rhea" id="RHEA:21257"/>
    </physiologicalReaction>
</comment>
<evidence type="ECO:0000256" key="16">
    <source>
        <dbReference type="ARBA" id="ARBA00023239"/>
    </source>
</evidence>
<dbReference type="InterPro" id="IPR030960">
    <property type="entry name" value="DHQS/DOIS_N"/>
</dbReference>
<dbReference type="NCBIfam" id="TIGR01357">
    <property type="entry name" value="aroB"/>
    <property type="match status" value="1"/>
</dbReference>
<dbReference type="PANTHER" id="PTHR21090">
    <property type="entry name" value="AROM/DEHYDROQUINATE SYNTHASE"/>
    <property type="match status" value="1"/>
</dbReference>
<comment type="similarity">
    <text evidence="4 20">Belongs to the EPSP synthase family.</text>
</comment>
<evidence type="ECO:0000256" key="20">
    <source>
        <dbReference type="RuleBase" id="RU004164"/>
    </source>
</evidence>
<dbReference type="GO" id="GO:0003855">
    <property type="term" value="F:3-dehydroquinate dehydratase activity"/>
    <property type="evidence" value="ECO:0007669"/>
    <property type="project" value="InterPro"/>
</dbReference>
<dbReference type="PROSITE" id="PS00885">
    <property type="entry name" value="EPSP_SYNTHASE_2"/>
    <property type="match status" value="1"/>
</dbReference>
<keyword evidence="5" id="KW-0963">Cytoplasm</keyword>
<evidence type="ECO:0000256" key="9">
    <source>
        <dbReference type="ARBA" id="ARBA00022741"/>
    </source>
</evidence>
<dbReference type="EMBL" id="CAJZBQ010000009">
    <property type="protein sequence ID" value="CAG9313027.1"/>
    <property type="molecule type" value="Genomic_DNA"/>
</dbReference>
<evidence type="ECO:0000256" key="14">
    <source>
        <dbReference type="ARBA" id="ARBA00023002"/>
    </source>
</evidence>
<dbReference type="InterPro" id="IPR046346">
    <property type="entry name" value="Aminoacid_DH-like_N_sf"/>
</dbReference>
<accession>A0AAU9IIM5</accession>
<evidence type="ECO:0000256" key="12">
    <source>
        <dbReference type="ARBA" id="ARBA00022840"/>
    </source>
</evidence>
<keyword evidence="11" id="KW-0862">Zinc</keyword>
<dbReference type="HAMAP" id="MF_00109">
    <property type="entry name" value="Shikimate_kinase"/>
    <property type="match status" value="1"/>
</dbReference>
<dbReference type="SUPFAM" id="SSF56796">
    <property type="entry name" value="Dehydroquinate synthase-like"/>
    <property type="match status" value="1"/>
</dbReference>
<comment type="pathway">
    <text evidence="2 20">Metabolic intermediate biosynthesis; chorismate biosynthesis; chorismate from D-erythrose 4-phosphate and phosphoenolpyruvate: step 6/7.</text>
</comment>
<dbReference type="GO" id="GO:0009073">
    <property type="term" value="P:aromatic amino acid family biosynthetic process"/>
    <property type="evidence" value="ECO:0007669"/>
    <property type="project" value="UniProtKB-UniRule"/>
</dbReference>
<dbReference type="Pfam" id="PF01761">
    <property type="entry name" value="DHQ_synthase"/>
    <property type="match status" value="1"/>
</dbReference>
<evidence type="ECO:0000256" key="3">
    <source>
        <dbReference type="ARBA" id="ARBA00004842"/>
    </source>
</evidence>
<keyword evidence="16" id="KW-0456">Lyase</keyword>
<evidence type="ECO:0000256" key="15">
    <source>
        <dbReference type="ARBA" id="ARBA00023141"/>
    </source>
</evidence>
<dbReference type="NCBIfam" id="TIGR01356">
    <property type="entry name" value="aroA"/>
    <property type="match status" value="1"/>
</dbReference>
<dbReference type="Gene3D" id="1.20.1090.10">
    <property type="entry name" value="Dehydroquinate synthase-like - alpha domain"/>
    <property type="match status" value="1"/>
</dbReference>
<evidence type="ECO:0000256" key="11">
    <source>
        <dbReference type="ARBA" id="ARBA00022833"/>
    </source>
</evidence>
<organism evidence="25 26">
    <name type="scientific">Blepharisma stoltei</name>
    <dbReference type="NCBI Taxonomy" id="1481888"/>
    <lineage>
        <taxon>Eukaryota</taxon>
        <taxon>Sar</taxon>
        <taxon>Alveolata</taxon>
        <taxon>Ciliophora</taxon>
        <taxon>Postciliodesmatophora</taxon>
        <taxon>Heterotrichea</taxon>
        <taxon>Heterotrichida</taxon>
        <taxon>Blepharismidae</taxon>
        <taxon>Blepharisma</taxon>
    </lineage>
</organism>
<comment type="caution">
    <text evidence="25">The sequence shown here is derived from an EMBL/GenBank/DDBJ whole genome shotgun (WGS) entry which is preliminary data.</text>
</comment>
<dbReference type="SUPFAM" id="SSF51735">
    <property type="entry name" value="NAD(P)-binding Rossmann-fold domains"/>
    <property type="match status" value="1"/>
</dbReference>
<dbReference type="Pfam" id="PF08501">
    <property type="entry name" value="Shikimate_dh_N"/>
    <property type="match status" value="1"/>
</dbReference>
<keyword evidence="12" id="KW-0067">ATP-binding</keyword>
<keyword evidence="10" id="KW-0418">Kinase</keyword>
<dbReference type="Gene3D" id="3.40.50.300">
    <property type="entry name" value="P-loop containing nucleotide triphosphate hydrolases"/>
    <property type="match status" value="1"/>
</dbReference>
<evidence type="ECO:0000313" key="26">
    <source>
        <dbReference type="Proteomes" id="UP001162131"/>
    </source>
</evidence>
<evidence type="ECO:0000259" key="22">
    <source>
        <dbReference type="Pfam" id="PF01761"/>
    </source>
</evidence>
<proteinExistence type="inferred from homology"/>
<dbReference type="Gene3D" id="3.65.10.10">
    <property type="entry name" value="Enolpyruvate transferase domain"/>
    <property type="match status" value="2"/>
</dbReference>
<dbReference type="InterPro" id="IPR036291">
    <property type="entry name" value="NAD(P)-bd_dom_sf"/>
</dbReference>
<dbReference type="CDD" id="cd08195">
    <property type="entry name" value="DHQS"/>
    <property type="match status" value="1"/>
</dbReference>
<feature type="domain" description="Shikimate dehydrogenase substrate binding N-terminal" evidence="23">
    <location>
        <begin position="1175"/>
        <end position="1255"/>
    </location>
</feature>
<dbReference type="InterPro" id="IPR013792">
    <property type="entry name" value="RNA3'P_cycl/enolpyr_Trfase_a/b"/>
</dbReference>
<keyword evidence="9" id="KW-0547">Nucleotide-binding</keyword>
<dbReference type="Pfam" id="PF01487">
    <property type="entry name" value="DHquinase_I"/>
    <property type="match status" value="1"/>
</dbReference>
<comment type="cofactor">
    <cofactor evidence="1">
        <name>Zn(2+)</name>
        <dbReference type="ChEBI" id="CHEBI:29105"/>
    </cofactor>
</comment>
<evidence type="ECO:0000256" key="4">
    <source>
        <dbReference type="ARBA" id="ARBA00009948"/>
    </source>
</evidence>